<dbReference type="Proteomes" id="UP000600449">
    <property type="component" value="Unassembled WGS sequence"/>
</dbReference>
<keyword evidence="2" id="KW-1185">Reference proteome</keyword>
<sequence>MADGTWNAVELTGTAGAAPLVLVCEHASRAIPPELADLGLDAAAREAHVAWDIGAAVIARRLSEHLEAPLVAGGVSRLVYDCNRPFTASDCIPARSERYDIPGNRDLDEAARRARFERVHEPFHAALAEACRRQERACGRAIDLVTIHTFTPVYNGVSRAVEIGYLHHEDPALAQAALAVETAHGVYRAALDEPYSARDGVTYTLARHGEAHGRRALMIEVRNDLVATHEAATRMGDHLAQTLREALAAVPPPAEAAP</sequence>
<comment type="caution">
    <text evidence="1">The sequence shown here is derived from an EMBL/GenBank/DDBJ whole genome shotgun (WGS) entry which is preliminary data.</text>
</comment>
<dbReference type="RefSeq" id="WP_210317650.1">
    <property type="nucleotide sequence ID" value="NZ_BMMF01000009.1"/>
</dbReference>
<evidence type="ECO:0000313" key="1">
    <source>
        <dbReference type="EMBL" id="GGK42422.1"/>
    </source>
</evidence>
<gene>
    <name evidence="1" type="ORF">GCM10011322_31960</name>
</gene>
<dbReference type="SUPFAM" id="SSF53187">
    <property type="entry name" value="Zn-dependent exopeptidases"/>
    <property type="match status" value="1"/>
</dbReference>
<accession>A0A917QC88</accession>
<protein>
    <submittedName>
        <fullName evidence="1">N-formylglutamate amidohydrolase</fullName>
    </submittedName>
</protein>
<organism evidence="1 2">
    <name type="scientific">Salinarimonas ramus</name>
    <dbReference type="NCBI Taxonomy" id="690164"/>
    <lineage>
        <taxon>Bacteria</taxon>
        <taxon>Pseudomonadati</taxon>
        <taxon>Pseudomonadota</taxon>
        <taxon>Alphaproteobacteria</taxon>
        <taxon>Hyphomicrobiales</taxon>
        <taxon>Salinarimonadaceae</taxon>
        <taxon>Salinarimonas</taxon>
    </lineage>
</organism>
<dbReference type="EMBL" id="BMMF01000009">
    <property type="protein sequence ID" value="GGK42422.1"/>
    <property type="molecule type" value="Genomic_DNA"/>
</dbReference>
<dbReference type="InterPro" id="IPR011227">
    <property type="entry name" value="UCP029730"/>
</dbReference>
<evidence type="ECO:0000313" key="2">
    <source>
        <dbReference type="Proteomes" id="UP000600449"/>
    </source>
</evidence>
<dbReference type="Gene3D" id="3.40.630.40">
    <property type="entry name" value="Zn-dependent exopeptidases"/>
    <property type="match status" value="1"/>
</dbReference>
<name>A0A917QC88_9HYPH</name>
<dbReference type="AlphaFoldDB" id="A0A917QC88"/>
<proteinExistence type="predicted"/>
<dbReference type="InterPro" id="IPR007709">
    <property type="entry name" value="N-FG_amidohydro"/>
</dbReference>
<reference evidence="1 2" key="1">
    <citation type="journal article" date="2014" name="Int. J. Syst. Evol. Microbiol.">
        <title>Complete genome sequence of Corynebacterium casei LMG S-19264T (=DSM 44701T), isolated from a smear-ripened cheese.</title>
        <authorList>
            <consortium name="US DOE Joint Genome Institute (JGI-PGF)"/>
            <person name="Walter F."/>
            <person name="Albersmeier A."/>
            <person name="Kalinowski J."/>
            <person name="Ruckert C."/>
        </authorList>
    </citation>
    <scope>NUCLEOTIDE SEQUENCE [LARGE SCALE GENOMIC DNA]</scope>
    <source>
        <strain evidence="1 2">CGMCC 1.9161</strain>
    </source>
</reference>
<dbReference type="Pfam" id="PF05013">
    <property type="entry name" value="FGase"/>
    <property type="match status" value="1"/>
</dbReference>
<dbReference type="PIRSF" id="PIRSF029730">
    <property type="entry name" value="UCP029730"/>
    <property type="match status" value="1"/>
</dbReference>